<dbReference type="GO" id="GO:0008757">
    <property type="term" value="F:S-adenosylmethionine-dependent methyltransferase activity"/>
    <property type="evidence" value="ECO:0007669"/>
    <property type="project" value="InterPro"/>
</dbReference>
<feature type="region of interest" description="Disordered" evidence="5">
    <location>
        <begin position="1"/>
        <end position="35"/>
    </location>
</feature>
<evidence type="ECO:0008006" key="8">
    <source>
        <dbReference type="Google" id="ProtNLM"/>
    </source>
</evidence>
<dbReference type="EMBL" id="GL832956">
    <property type="protein sequence ID" value="EGD75920.1"/>
    <property type="molecule type" value="Genomic_DNA"/>
</dbReference>
<dbReference type="InParanoid" id="F2TX11"/>
<evidence type="ECO:0000256" key="5">
    <source>
        <dbReference type="SAM" id="MobiDB-lite"/>
    </source>
</evidence>
<dbReference type="RefSeq" id="XP_004998096.1">
    <property type="nucleotide sequence ID" value="XM_004998039.1"/>
</dbReference>
<evidence type="ECO:0000313" key="6">
    <source>
        <dbReference type="EMBL" id="EGD75920.1"/>
    </source>
</evidence>
<evidence type="ECO:0000256" key="3">
    <source>
        <dbReference type="ARBA" id="ARBA00022679"/>
    </source>
</evidence>
<keyword evidence="4" id="KW-0949">S-adenosyl-L-methionine</keyword>
<dbReference type="eggNOG" id="ENOG502QS1V">
    <property type="taxonomic scope" value="Eukaryota"/>
</dbReference>
<dbReference type="KEGG" id="sre:PTSG_00628"/>
<evidence type="ECO:0000256" key="2">
    <source>
        <dbReference type="ARBA" id="ARBA00022603"/>
    </source>
</evidence>
<protein>
    <recommendedName>
        <fullName evidence="8">Thiopurine S-methyltransferase</fullName>
    </recommendedName>
</protein>
<name>F2TX11_SALR5</name>
<dbReference type="Gene3D" id="3.40.50.150">
    <property type="entry name" value="Vaccinia Virus protein VP39"/>
    <property type="match status" value="1"/>
</dbReference>
<keyword evidence="2" id="KW-0489">Methyltransferase</keyword>
<proteinExistence type="predicted"/>
<dbReference type="PANTHER" id="PTHR32183">
    <property type="match status" value="1"/>
</dbReference>
<dbReference type="PROSITE" id="PS51585">
    <property type="entry name" value="SAM_MT_TPMT"/>
    <property type="match status" value="1"/>
</dbReference>
<dbReference type="STRING" id="946362.F2TX11"/>
<dbReference type="Pfam" id="PF05724">
    <property type="entry name" value="TPMT"/>
    <property type="match status" value="1"/>
</dbReference>
<dbReference type="InterPro" id="IPR008854">
    <property type="entry name" value="TPMT"/>
</dbReference>
<dbReference type="GO" id="GO:0032259">
    <property type="term" value="P:methylation"/>
    <property type="evidence" value="ECO:0007669"/>
    <property type="project" value="UniProtKB-KW"/>
</dbReference>
<dbReference type="AlphaFoldDB" id="F2TX11"/>
<evidence type="ECO:0000256" key="4">
    <source>
        <dbReference type="ARBA" id="ARBA00022691"/>
    </source>
</evidence>
<gene>
    <name evidence="6" type="ORF">PTSG_00628</name>
</gene>
<organism evidence="7">
    <name type="scientific">Salpingoeca rosetta (strain ATCC 50818 / BSB-021)</name>
    <dbReference type="NCBI Taxonomy" id="946362"/>
    <lineage>
        <taxon>Eukaryota</taxon>
        <taxon>Choanoflagellata</taxon>
        <taxon>Craspedida</taxon>
        <taxon>Salpingoecidae</taxon>
        <taxon>Salpingoeca</taxon>
    </lineage>
</organism>
<accession>F2TX11</accession>
<keyword evidence="7" id="KW-1185">Reference proteome</keyword>
<evidence type="ECO:0000313" key="7">
    <source>
        <dbReference type="Proteomes" id="UP000007799"/>
    </source>
</evidence>
<reference evidence="6" key="1">
    <citation type="submission" date="2009-08" db="EMBL/GenBank/DDBJ databases">
        <title>Annotation of Salpingoeca rosetta.</title>
        <authorList>
            <consortium name="The Broad Institute Genome Sequencing Platform"/>
            <person name="Russ C."/>
            <person name="Cuomo C."/>
            <person name="Burger G."/>
            <person name="Gray M.W."/>
            <person name="Holland P.W.H."/>
            <person name="King N."/>
            <person name="Lang F.B.F."/>
            <person name="Roger A.J."/>
            <person name="Ruiz-Trillo I."/>
            <person name="Young S.K."/>
            <person name="Zeng Q."/>
            <person name="Gargeya S."/>
            <person name="Alvarado L."/>
            <person name="Berlin A."/>
            <person name="Chapman S.B."/>
            <person name="Chen Z."/>
            <person name="Freedman E."/>
            <person name="Gellesch M."/>
            <person name="Goldberg J."/>
            <person name="Griggs A."/>
            <person name="Gujja S."/>
            <person name="Heilman E."/>
            <person name="Heiman D."/>
            <person name="Howarth C."/>
            <person name="Mehta T."/>
            <person name="Neiman D."/>
            <person name="Pearson M."/>
            <person name="Roberts A."/>
            <person name="Saif S."/>
            <person name="Shea T."/>
            <person name="Shenoy N."/>
            <person name="Sisk P."/>
            <person name="Stolte C."/>
            <person name="Sykes S."/>
            <person name="White J."/>
            <person name="Yandava C."/>
            <person name="Haas B."/>
            <person name="Nusbaum C."/>
            <person name="Birren B."/>
        </authorList>
    </citation>
    <scope>NUCLEOTIDE SEQUENCE [LARGE SCALE GENOMIC DNA]</scope>
    <source>
        <strain evidence="6">ATCC 50818</strain>
    </source>
</reference>
<evidence type="ECO:0000256" key="1">
    <source>
        <dbReference type="ARBA" id="ARBA00022553"/>
    </source>
</evidence>
<dbReference type="InterPro" id="IPR029063">
    <property type="entry name" value="SAM-dependent_MTases_sf"/>
</dbReference>
<keyword evidence="3" id="KW-0808">Transferase</keyword>
<dbReference type="Proteomes" id="UP000007799">
    <property type="component" value="Unassembled WGS sequence"/>
</dbReference>
<dbReference type="GeneID" id="16078692"/>
<dbReference type="OrthoDB" id="276151at2759"/>
<dbReference type="PANTHER" id="PTHR32183:SF6">
    <property type="entry name" value="CYSTEINE SULFINATE DESULFINASE_CYSTEINE DESULFURASE AND RELATED ENZYMES"/>
    <property type="match status" value="1"/>
</dbReference>
<keyword evidence="1" id="KW-0597">Phosphoprotein</keyword>
<sequence length="236" mass="26420">MSDMECTKKKTTAKNTREVTNLTPEEQHDDKTRAGVSETWEQIWADGLEPGQRFDARGPAPILKHLLDTNALPKGRALVPGCGRAYAPLEFARHGYQTLGVDLAHTAVKAAQEFVDSVEDKPKEGLLELRAANFFELEGQFDVIYDYTFLCALHPNAREKWAAQMHKLLAPQGELVTLIFPIVEKEGGPPYAMSMDLVKSLLEPLGFTATTLEMLPDDMCHRGREERTALGRWVKK</sequence>
<dbReference type="SUPFAM" id="SSF53335">
    <property type="entry name" value="S-adenosyl-L-methionine-dependent methyltransferases"/>
    <property type="match status" value="1"/>
</dbReference>
<dbReference type="OMA" id="NEIIARW"/>